<dbReference type="HAMAP" id="MF_00040">
    <property type="entry name" value="RRF"/>
    <property type="match status" value="1"/>
</dbReference>
<evidence type="ECO:0000256" key="1">
    <source>
        <dbReference type="ARBA" id="ARBA00005912"/>
    </source>
</evidence>
<comment type="caution">
    <text evidence="5">The sequence shown here is derived from an EMBL/GenBank/DDBJ whole genome shotgun (WGS) entry which is preliminary data.</text>
</comment>
<comment type="subcellular location">
    <subcellularLocation>
        <location evidence="3">Cytoplasm</location>
    </subcellularLocation>
</comment>
<proteinExistence type="inferred from homology"/>
<feature type="domain" description="Ribosome recycling factor" evidence="4">
    <location>
        <begin position="22"/>
        <end position="185"/>
    </location>
</feature>
<evidence type="ECO:0000256" key="2">
    <source>
        <dbReference type="ARBA" id="ARBA00022917"/>
    </source>
</evidence>
<reference evidence="6" key="1">
    <citation type="journal article" date="2019" name="Int. J. Syst. Evol. Microbiol.">
        <title>The Global Catalogue of Microorganisms (GCM) 10K type strain sequencing project: providing services to taxonomists for standard genome sequencing and annotation.</title>
        <authorList>
            <consortium name="The Broad Institute Genomics Platform"/>
            <consortium name="The Broad Institute Genome Sequencing Center for Infectious Disease"/>
            <person name="Wu L."/>
            <person name="Ma J."/>
        </authorList>
    </citation>
    <scope>NUCLEOTIDE SEQUENCE [LARGE SCALE GENOMIC DNA]</scope>
    <source>
        <strain evidence="6">KCTC 52487</strain>
    </source>
</reference>
<dbReference type="Pfam" id="PF01765">
    <property type="entry name" value="RRF"/>
    <property type="match status" value="1"/>
</dbReference>
<dbReference type="EMBL" id="JBHRSV010000001">
    <property type="protein sequence ID" value="MFC2924528.1"/>
    <property type="molecule type" value="Genomic_DNA"/>
</dbReference>
<keyword evidence="2 3" id="KW-0648">Protein biosynthesis</keyword>
<sequence length="187" mass="20499">MSGDKFDKKDLKRRMEGAVDALKKEFGGLRTGRASAALLDPIRVEAYGSPTPISQVGTVSVPEPRMVTIQVWDKNLAPAVEKAIRNSALGINPVVEGTMIRIPIPPLNEERRAELAKAAGGYAENARVAVRNVRRDGMEQLKKAEKDGLISEDEHKSESVDVQKMTDETIASIDAALKHKQEEIMQV</sequence>
<dbReference type="RefSeq" id="WP_343163757.1">
    <property type="nucleotide sequence ID" value="NZ_JBHRSV010000001.1"/>
</dbReference>
<dbReference type="PANTHER" id="PTHR20982">
    <property type="entry name" value="RIBOSOME RECYCLING FACTOR"/>
    <property type="match status" value="1"/>
</dbReference>
<evidence type="ECO:0000259" key="4">
    <source>
        <dbReference type="Pfam" id="PF01765"/>
    </source>
</evidence>
<dbReference type="Gene3D" id="1.10.132.20">
    <property type="entry name" value="Ribosome-recycling factor"/>
    <property type="match status" value="1"/>
</dbReference>
<dbReference type="SUPFAM" id="SSF55194">
    <property type="entry name" value="Ribosome recycling factor, RRF"/>
    <property type="match status" value="1"/>
</dbReference>
<evidence type="ECO:0000313" key="5">
    <source>
        <dbReference type="EMBL" id="MFC2924528.1"/>
    </source>
</evidence>
<comment type="function">
    <text evidence="3">Responsible for the release of ribosomes from messenger RNA at the termination of protein biosynthesis. May increase the efficiency of translation by recycling ribosomes from one round of translation to another.</text>
</comment>
<evidence type="ECO:0000256" key="3">
    <source>
        <dbReference type="HAMAP-Rule" id="MF_00040"/>
    </source>
</evidence>
<dbReference type="Proteomes" id="UP001595379">
    <property type="component" value="Unassembled WGS sequence"/>
</dbReference>
<organism evidence="5 6">
    <name type="scientific">Hyphobacterium vulgare</name>
    <dbReference type="NCBI Taxonomy" id="1736751"/>
    <lineage>
        <taxon>Bacteria</taxon>
        <taxon>Pseudomonadati</taxon>
        <taxon>Pseudomonadota</taxon>
        <taxon>Alphaproteobacteria</taxon>
        <taxon>Maricaulales</taxon>
        <taxon>Maricaulaceae</taxon>
        <taxon>Hyphobacterium</taxon>
    </lineage>
</organism>
<gene>
    <name evidence="3 5" type="primary">frr</name>
    <name evidence="5" type="ORF">ACFOOR_00245</name>
</gene>
<keyword evidence="3" id="KW-0963">Cytoplasm</keyword>
<keyword evidence="6" id="KW-1185">Reference proteome</keyword>
<dbReference type="Gene3D" id="3.30.1360.40">
    <property type="match status" value="1"/>
</dbReference>
<protein>
    <recommendedName>
        <fullName evidence="3">Ribosome-recycling factor</fullName>
        <shortName evidence="3">RRF</shortName>
    </recommendedName>
    <alternativeName>
        <fullName evidence="3">Ribosome-releasing factor</fullName>
    </alternativeName>
</protein>
<dbReference type="InterPro" id="IPR023584">
    <property type="entry name" value="Ribosome_recyc_fac_dom"/>
</dbReference>
<name>A0ABV6ZSY1_9PROT</name>
<evidence type="ECO:0000313" key="6">
    <source>
        <dbReference type="Proteomes" id="UP001595379"/>
    </source>
</evidence>
<dbReference type="InterPro" id="IPR036191">
    <property type="entry name" value="RRF_sf"/>
</dbReference>
<accession>A0ABV6ZSY1</accession>
<comment type="similarity">
    <text evidence="1 3">Belongs to the RRF family.</text>
</comment>
<dbReference type="NCBIfam" id="TIGR00496">
    <property type="entry name" value="frr"/>
    <property type="match status" value="1"/>
</dbReference>
<dbReference type="PANTHER" id="PTHR20982:SF3">
    <property type="entry name" value="MITOCHONDRIAL RIBOSOME RECYCLING FACTOR PSEUDO 1"/>
    <property type="match status" value="1"/>
</dbReference>
<dbReference type="CDD" id="cd00520">
    <property type="entry name" value="RRF"/>
    <property type="match status" value="1"/>
</dbReference>
<dbReference type="InterPro" id="IPR002661">
    <property type="entry name" value="Ribosome_recyc_fac"/>
</dbReference>